<feature type="region of interest" description="Disordered" evidence="1">
    <location>
        <begin position="58"/>
        <end position="207"/>
    </location>
</feature>
<accession>A0A1H1KVV4</accession>
<feature type="compositionally biased region" description="Polar residues" evidence="1">
    <location>
        <begin position="58"/>
        <end position="113"/>
    </location>
</feature>
<protein>
    <submittedName>
        <fullName evidence="2">Uncharacterized conserved protein YjdB, contains Ig-like domain</fullName>
    </submittedName>
</protein>
<evidence type="ECO:0000256" key="1">
    <source>
        <dbReference type="SAM" id="MobiDB-lite"/>
    </source>
</evidence>
<feature type="region of interest" description="Disordered" evidence="1">
    <location>
        <begin position="1"/>
        <end position="20"/>
    </location>
</feature>
<dbReference type="Pfam" id="PF07538">
    <property type="entry name" value="ChW"/>
    <property type="match status" value="7"/>
</dbReference>
<organism evidence="2 3">
    <name type="scientific">Parafannyhessea umbonata</name>
    <dbReference type="NCBI Taxonomy" id="604330"/>
    <lineage>
        <taxon>Bacteria</taxon>
        <taxon>Bacillati</taxon>
        <taxon>Actinomycetota</taxon>
        <taxon>Coriobacteriia</taxon>
        <taxon>Coriobacteriales</taxon>
        <taxon>Atopobiaceae</taxon>
        <taxon>Parafannyhessea</taxon>
    </lineage>
</organism>
<gene>
    <name evidence="2" type="ORF">SAMN04489857_0424</name>
</gene>
<dbReference type="AlphaFoldDB" id="A0A1H1KVV4"/>
<feature type="compositionally biased region" description="Polar residues" evidence="1">
    <location>
        <begin position="190"/>
        <end position="204"/>
    </location>
</feature>
<dbReference type="Proteomes" id="UP000199480">
    <property type="component" value="Chromosome I"/>
</dbReference>
<dbReference type="SMART" id="SM00728">
    <property type="entry name" value="ChW"/>
    <property type="match status" value="8"/>
</dbReference>
<reference evidence="3" key="1">
    <citation type="submission" date="2016-10" db="EMBL/GenBank/DDBJ databases">
        <authorList>
            <person name="Varghese N."/>
            <person name="Submissions S."/>
        </authorList>
    </citation>
    <scope>NUCLEOTIDE SEQUENCE [LARGE SCALE GENOMIC DNA]</scope>
    <source>
        <strain evidence="3">DSM 22620</strain>
    </source>
</reference>
<dbReference type="InterPro" id="IPR006637">
    <property type="entry name" value="ChW"/>
</dbReference>
<feature type="compositionally biased region" description="Polar residues" evidence="1">
    <location>
        <begin position="122"/>
        <end position="160"/>
    </location>
</feature>
<proteinExistence type="predicted"/>
<sequence length="779" mass="82591">MVTYKSQYSPKHLAPCTNSPKEGMLSGRNARLSALAVTAGLAFALSTMVAPTLAMASDTDSATTDAVKTSAPATTSQPMTQLQTTEPPATQQSTPAESSNSTTTTEGQSNQIGSPDKIESQDIPNTRTSPEDNSTGSISTDLSDTSAPIDTTDSNSTSQDIGEGQSKDSMPSVRYQAHVQDKGWQEEVSSDPNQPTPATAGTTGESKRVEAVRISIVDSNGAEISNAVEYKAHIAYQGWDKTWSRDGETAGTTGKSRAIEALRIRLLDQYAQFYDIFYRVHIQDRGWLDWTCNGDAAGSVGLGKRIEALQILLKLKGASDSPATGDSSFVDNAGISIASHVQDIGWQNATATNGQTSGTTGVGKRIEAISATIGSGYDIDGGIQYRTYLQNSGWGNWVANGAVSGTTGRGLRVEAVQFCLQGDIAKQYDLYYRVHVANYGWLDWVLGGVERNSISGTTDLSKRIEAIQLYMCRKTAASKPSTGIGYVSAAGVSYSGQESSGEWSNASNGGVAGSTGKSMPIIAMRASLDAGTNSFSGDISYQVHLANVGWVGAQSDGSDAGNSSVANSIQGIRISLGGTLARFFDVYYRVHTHNIGWLDWALDGASAGTSGLDLSAEAFEITLVPKGNNAPGSTAFAFVDESSYYGQITATMNSAQACVRNSAFSTPATPGGYCALWVSNVVANAGYGYYSGDACDLYRRYCHSSDPKQLKIGMIIAVSSHPHTRAGSVYGHVGIYIGDGFIRDSVYGYVRQIAVKDWLAYYGVTVTPRWGWLGDKRLA</sequence>
<dbReference type="EMBL" id="LT629759">
    <property type="protein sequence ID" value="SDR66501.1"/>
    <property type="molecule type" value="Genomic_DNA"/>
</dbReference>
<evidence type="ECO:0000313" key="3">
    <source>
        <dbReference type="Proteomes" id="UP000199480"/>
    </source>
</evidence>
<dbReference type="OrthoDB" id="287365at2"/>
<dbReference type="GeneID" id="78499800"/>
<evidence type="ECO:0000313" key="2">
    <source>
        <dbReference type="EMBL" id="SDR66501.1"/>
    </source>
</evidence>
<dbReference type="RefSeq" id="WP_090861408.1">
    <property type="nucleotide sequence ID" value="NZ_LT629759.1"/>
</dbReference>
<name>A0A1H1KVV4_9ACTN</name>